<comment type="similarity">
    <text evidence="2">Belongs to the SusD family.</text>
</comment>
<dbReference type="InterPro" id="IPR012944">
    <property type="entry name" value="SusD_RagB_dom"/>
</dbReference>
<comment type="subcellular location">
    <subcellularLocation>
        <location evidence="1">Cell outer membrane</location>
    </subcellularLocation>
</comment>
<evidence type="ECO:0000313" key="7">
    <source>
        <dbReference type="EMBL" id="ANH82852.1"/>
    </source>
</evidence>
<dbReference type="EMBL" id="CP015772">
    <property type="protein sequence ID" value="ANH82852.1"/>
    <property type="molecule type" value="Genomic_DNA"/>
</dbReference>
<dbReference type="AlphaFoldDB" id="A0A1A9I863"/>
<keyword evidence="5" id="KW-0998">Cell outer membrane</keyword>
<dbReference type="GO" id="GO:0009279">
    <property type="term" value="C:cell outer membrane"/>
    <property type="evidence" value="ECO:0007669"/>
    <property type="project" value="UniProtKB-SubCell"/>
</dbReference>
<evidence type="ECO:0000256" key="5">
    <source>
        <dbReference type="ARBA" id="ARBA00023237"/>
    </source>
</evidence>
<keyword evidence="4" id="KW-0472">Membrane</keyword>
<dbReference type="KEGG" id="nia:A8C56_19340"/>
<keyword evidence="3" id="KW-0732">Signal</keyword>
<evidence type="ECO:0000256" key="3">
    <source>
        <dbReference type="ARBA" id="ARBA00022729"/>
    </source>
</evidence>
<dbReference type="PROSITE" id="PS51257">
    <property type="entry name" value="PROKAR_LIPOPROTEIN"/>
    <property type="match status" value="1"/>
</dbReference>
<evidence type="ECO:0000256" key="2">
    <source>
        <dbReference type="ARBA" id="ARBA00006275"/>
    </source>
</evidence>
<protein>
    <submittedName>
        <fullName evidence="7">Carbohydrate-binding protein SusD</fullName>
    </submittedName>
</protein>
<dbReference type="RefSeq" id="WP_067759733.1">
    <property type="nucleotide sequence ID" value="NZ_CP015772.1"/>
</dbReference>
<dbReference type="Gene3D" id="1.25.40.390">
    <property type="match status" value="1"/>
</dbReference>
<dbReference type="STRING" id="1176587.A8C56_19340"/>
<reference evidence="7 8" key="1">
    <citation type="submission" date="2016-05" db="EMBL/GenBank/DDBJ databases">
        <title>Niabella ginsenosidivorans BS26 whole genome sequencing.</title>
        <authorList>
            <person name="Im W.T."/>
            <person name="Siddiqi M.Z."/>
        </authorList>
    </citation>
    <scope>NUCLEOTIDE SEQUENCE [LARGE SCALE GENOMIC DNA]</scope>
    <source>
        <strain evidence="7 8">BS26</strain>
    </source>
</reference>
<dbReference type="SUPFAM" id="SSF48452">
    <property type="entry name" value="TPR-like"/>
    <property type="match status" value="1"/>
</dbReference>
<gene>
    <name evidence="7" type="ORF">A8C56_19340</name>
</gene>
<sequence length="586" mass="66216">MKNLLNILLFFTGAVLLLCSCNKGYLEQPPRDRLDADQFFNTATDLEVYTNDFYDMLPDYHLYDATYGLSASDDVVSLIEPAQITGTRLVPVQRGSGGWTWSDLRAINFFLQNYQKCPDEAARHKYGSIARFFRAFFYFDKVKMFGDVPWYNKVLEAGDADLYKARDPRTVVMDSVLADINDAVEYLPAEVQLNRITKYTALLLKARICLYEGTFRKYHTELNLQGSANKWLQDAADAAGQLISSHAYKLFTTGGTDAAYRTLFARNDQDATETILARDYNPTFAHHTLSYLMTSPTQGSWGATKDFVNGFLMADGSRFTDIAGYDTLGFYGEMQHRDPRLTQIVAGPDFKVYGETIVEPVNLNITTTGYRVIKALATRDQWGASSAYNDIILFRYAEALLIDAEAKAELGTLTQTDLDNTINQLRSRAGMPPANLAHDNADPDAYLGAEYANVTGANKGILLEIRRERRIEMFNEGQRWDDLMRWKNGKKLEQPMLGIYFPRLGAFDFNNDGKPDVYLYDGDASGAPAGVTSKINIRQRPLTNGTSGNFYPYRNKILFQEPKDYYYPIPLEDLTLNKSLVQNPGW</sequence>
<evidence type="ECO:0000313" key="8">
    <source>
        <dbReference type="Proteomes" id="UP000077667"/>
    </source>
</evidence>
<feature type="domain" description="RagB/SusD" evidence="6">
    <location>
        <begin position="291"/>
        <end position="586"/>
    </location>
</feature>
<evidence type="ECO:0000259" key="6">
    <source>
        <dbReference type="Pfam" id="PF07980"/>
    </source>
</evidence>
<evidence type="ECO:0000256" key="4">
    <source>
        <dbReference type="ARBA" id="ARBA00023136"/>
    </source>
</evidence>
<dbReference type="Pfam" id="PF07980">
    <property type="entry name" value="SusD_RagB"/>
    <property type="match status" value="1"/>
</dbReference>
<accession>A0A1A9I863</accession>
<proteinExistence type="inferred from homology"/>
<name>A0A1A9I863_9BACT</name>
<dbReference type="InterPro" id="IPR011990">
    <property type="entry name" value="TPR-like_helical_dom_sf"/>
</dbReference>
<keyword evidence="8" id="KW-1185">Reference proteome</keyword>
<organism evidence="7 8">
    <name type="scientific">Niabella ginsenosidivorans</name>
    <dbReference type="NCBI Taxonomy" id="1176587"/>
    <lineage>
        <taxon>Bacteria</taxon>
        <taxon>Pseudomonadati</taxon>
        <taxon>Bacteroidota</taxon>
        <taxon>Chitinophagia</taxon>
        <taxon>Chitinophagales</taxon>
        <taxon>Chitinophagaceae</taxon>
        <taxon>Niabella</taxon>
    </lineage>
</organism>
<dbReference type="OrthoDB" id="5694214at2"/>
<evidence type="ECO:0000256" key="1">
    <source>
        <dbReference type="ARBA" id="ARBA00004442"/>
    </source>
</evidence>
<dbReference type="Proteomes" id="UP000077667">
    <property type="component" value="Chromosome"/>
</dbReference>